<dbReference type="GO" id="GO:0046872">
    <property type="term" value="F:metal ion binding"/>
    <property type="evidence" value="ECO:0007669"/>
    <property type="project" value="InterPro"/>
</dbReference>
<comment type="caution">
    <text evidence="2">The sequence shown here is derived from an EMBL/GenBank/DDBJ whole genome shotgun (WGS) entry which is preliminary data.</text>
</comment>
<dbReference type="EMBL" id="WLYK01000002">
    <property type="protein sequence ID" value="MTD14274.1"/>
    <property type="molecule type" value="Genomic_DNA"/>
</dbReference>
<keyword evidence="2" id="KW-0413">Isomerase</keyword>
<proteinExistence type="predicted"/>
<dbReference type="Gene3D" id="1.20.120.450">
    <property type="entry name" value="dinb family like domain"/>
    <property type="match status" value="1"/>
</dbReference>
<evidence type="ECO:0000313" key="3">
    <source>
        <dbReference type="Proteomes" id="UP000460221"/>
    </source>
</evidence>
<dbReference type="InterPro" id="IPR017517">
    <property type="entry name" value="Maleyloyr_isom"/>
</dbReference>
<dbReference type="NCBIfam" id="TIGR03083">
    <property type="entry name" value="maleylpyruvate isomerase family mycothiol-dependent enzyme"/>
    <property type="match status" value="1"/>
</dbReference>
<keyword evidence="3" id="KW-1185">Reference proteome</keyword>
<dbReference type="Pfam" id="PF11716">
    <property type="entry name" value="MDMPI_N"/>
    <property type="match status" value="1"/>
</dbReference>
<feature type="domain" description="Mycothiol-dependent maleylpyruvate isomerase metal-binding" evidence="1">
    <location>
        <begin position="30"/>
        <end position="174"/>
    </location>
</feature>
<dbReference type="SUPFAM" id="SSF109854">
    <property type="entry name" value="DinB/YfiT-like putative metalloenzymes"/>
    <property type="match status" value="1"/>
</dbReference>
<name>A0A7K1FNB3_9ACTN</name>
<dbReference type="InterPro" id="IPR034660">
    <property type="entry name" value="DinB/YfiT-like"/>
</dbReference>
<sequence length="251" mass="26609">MEGRAGAGAPRPTCPTERLTVLQSDLIYLAQFEALSVWLDALEPGDLEQPSSLPGWSVGELIAHLCGTAGSISALRPVDIHDGTEPLTVSEYVAGYRASAEDIADLARQIAQEESLQPGVDIRKTLHTAHQQAVAALDRLGGADLVVATRRGPMLLSSFLDTRVLELVVHSLDLHRSLPGHPAPPVLSSAWSRVLTLLRELLTERADDPAAALAAASTMSRDEFVAAATGRAGDDPTDDRPLALTALLPLL</sequence>
<dbReference type="AlphaFoldDB" id="A0A7K1FNB3"/>
<keyword evidence="2" id="KW-0670">Pyruvate</keyword>
<evidence type="ECO:0000313" key="2">
    <source>
        <dbReference type="EMBL" id="MTD14274.1"/>
    </source>
</evidence>
<dbReference type="InterPro" id="IPR024344">
    <property type="entry name" value="MDMPI_metal-binding"/>
</dbReference>
<gene>
    <name evidence="2" type="ORF">GIS00_09975</name>
</gene>
<dbReference type="GO" id="GO:0016853">
    <property type="term" value="F:isomerase activity"/>
    <property type="evidence" value="ECO:0007669"/>
    <property type="project" value="UniProtKB-KW"/>
</dbReference>
<accession>A0A7K1FNB3</accession>
<organism evidence="2 3">
    <name type="scientific">Nakamurella alba</name>
    <dbReference type="NCBI Taxonomy" id="2665158"/>
    <lineage>
        <taxon>Bacteria</taxon>
        <taxon>Bacillati</taxon>
        <taxon>Actinomycetota</taxon>
        <taxon>Actinomycetes</taxon>
        <taxon>Nakamurellales</taxon>
        <taxon>Nakamurellaceae</taxon>
        <taxon>Nakamurella</taxon>
    </lineage>
</organism>
<evidence type="ECO:0000259" key="1">
    <source>
        <dbReference type="Pfam" id="PF11716"/>
    </source>
</evidence>
<protein>
    <submittedName>
        <fullName evidence="2">Maleylpyruvate isomerase family mycothiol-dependent enzyme</fullName>
    </submittedName>
</protein>
<reference evidence="2 3" key="1">
    <citation type="submission" date="2019-11" db="EMBL/GenBank/DDBJ databases">
        <authorList>
            <person name="Jiang L.-Q."/>
        </authorList>
    </citation>
    <scope>NUCLEOTIDE SEQUENCE [LARGE SCALE GENOMIC DNA]</scope>
    <source>
        <strain evidence="2 3">YIM 132087</strain>
    </source>
</reference>
<dbReference type="Proteomes" id="UP000460221">
    <property type="component" value="Unassembled WGS sequence"/>
</dbReference>